<comment type="caution">
    <text evidence="6">The sequence shown here is derived from an EMBL/GenBank/DDBJ whole genome shotgun (WGS) entry which is preliminary data.</text>
</comment>
<proteinExistence type="inferred from homology"/>
<feature type="signal peptide" evidence="5">
    <location>
        <begin position="1"/>
        <end position="19"/>
    </location>
</feature>
<dbReference type="Pfam" id="PF13531">
    <property type="entry name" value="SBP_bac_11"/>
    <property type="match status" value="1"/>
</dbReference>
<dbReference type="PIRSF" id="PIRSF004846">
    <property type="entry name" value="ModA"/>
    <property type="match status" value="1"/>
</dbReference>
<dbReference type="EMBL" id="SNZP01000015">
    <property type="protein sequence ID" value="TDR73053.1"/>
    <property type="molecule type" value="Genomic_DNA"/>
</dbReference>
<evidence type="ECO:0000256" key="1">
    <source>
        <dbReference type="ARBA" id="ARBA00009175"/>
    </source>
</evidence>
<dbReference type="NCBIfam" id="TIGR01256">
    <property type="entry name" value="modA"/>
    <property type="match status" value="1"/>
</dbReference>
<keyword evidence="7" id="KW-1185">Reference proteome</keyword>
<dbReference type="InterPro" id="IPR005950">
    <property type="entry name" value="ModA"/>
</dbReference>
<sequence length="247" mass="26405">MKKTLLCTLLALLPLVASASPVKVAVAANMQYAFEDIAKAFTHDTGVAVQPSYSSSGKFATQVMAGAPFELFLSADNTFPQKLQAAGFAANAPKTYAIGTLVLWSLDSGFDGKNWHSWLKTASGKVAVANPQTAPYGTEAMHALNYYHLRDSVLPRLVTGDSIGQTAQFVASGAAQAGFVAKSQVVSAQMKGQGHWVELPQESHDPIVQDMVLLKPSTANPDAKRLFDYLQSPAARAILQSYGYRLP</sequence>
<evidence type="ECO:0000313" key="6">
    <source>
        <dbReference type="EMBL" id="TDR73053.1"/>
    </source>
</evidence>
<dbReference type="Proteomes" id="UP000295611">
    <property type="component" value="Unassembled WGS sequence"/>
</dbReference>
<evidence type="ECO:0000256" key="5">
    <source>
        <dbReference type="SAM" id="SignalP"/>
    </source>
</evidence>
<feature type="binding site" evidence="4">
    <location>
        <position position="56"/>
    </location>
    <ligand>
        <name>molybdate</name>
        <dbReference type="ChEBI" id="CHEBI:36264"/>
    </ligand>
</feature>
<dbReference type="AlphaFoldDB" id="A0A4R7B145"/>
<reference evidence="6 7" key="1">
    <citation type="submission" date="2019-03" db="EMBL/GenBank/DDBJ databases">
        <title>Genomic Encyclopedia of Type Strains, Phase III (KMG-III): the genomes of soil and plant-associated and newly described type strains.</title>
        <authorList>
            <person name="Whitman W."/>
        </authorList>
    </citation>
    <scope>NUCLEOTIDE SEQUENCE [LARGE SCALE GENOMIC DNA]</scope>
    <source>
        <strain evidence="6 7">CECT 8976</strain>
    </source>
</reference>
<comment type="similarity">
    <text evidence="1">Belongs to the bacterial solute-binding protein ModA family.</text>
</comment>
<gene>
    <name evidence="6" type="ORF">DFP86_11585</name>
</gene>
<feature type="chain" id="PRO_5020210034" evidence="5">
    <location>
        <begin position="20"/>
        <end position="247"/>
    </location>
</feature>
<dbReference type="RefSeq" id="WP_133683323.1">
    <property type="nucleotide sequence ID" value="NZ_SNZP01000015.1"/>
</dbReference>
<accession>A0A4R7B145</accession>
<keyword evidence="4" id="KW-0500">Molybdenum</keyword>
<dbReference type="SUPFAM" id="SSF53850">
    <property type="entry name" value="Periplasmic binding protein-like II"/>
    <property type="match status" value="1"/>
</dbReference>
<dbReference type="Gene3D" id="3.40.190.10">
    <property type="entry name" value="Periplasmic binding protein-like II"/>
    <property type="match status" value="2"/>
</dbReference>
<dbReference type="GO" id="GO:0046872">
    <property type="term" value="F:metal ion binding"/>
    <property type="evidence" value="ECO:0007669"/>
    <property type="project" value="UniProtKB-KW"/>
</dbReference>
<dbReference type="InterPro" id="IPR044084">
    <property type="entry name" value="AvModA-like_subst-bd"/>
</dbReference>
<dbReference type="PANTHER" id="PTHR30632">
    <property type="entry name" value="MOLYBDATE-BINDING PERIPLASMIC PROTEIN"/>
    <property type="match status" value="1"/>
</dbReference>
<dbReference type="CDD" id="cd13539">
    <property type="entry name" value="PBP2_AvModA"/>
    <property type="match status" value="1"/>
</dbReference>
<name>A0A4R7B145_9NEIS</name>
<keyword evidence="3 5" id="KW-0732">Signal</keyword>
<dbReference type="OrthoDB" id="9785015at2"/>
<evidence type="ECO:0000256" key="2">
    <source>
        <dbReference type="ARBA" id="ARBA00022723"/>
    </source>
</evidence>
<evidence type="ECO:0000313" key="7">
    <source>
        <dbReference type="Proteomes" id="UP000295611"/>
    </source>
</evidence>
<dbReference type="GO" id="GO:0030973">
    <property type="term" value="F:molybdate ion binding"/>
    <property type="evidence" value="ECO:0007669"/>
    <property type="project" value="InterPro"/>
</dbReference>
<organism evidence="6 7">
    <name type="scientific">Paludibacterium purpuratum</name>
    <dbReference type="NCBI Taxonomy" id="1144873"/>
    <lineage>
        <taxon>Bacteria</taxon>
        <taxon>Pseudomonadati</taxon>
        <taxon>Pseudomonadota</taxon>
        <taxon>Betaproteobacteria</taxon>
        <taxon>Neisseriales</taxon>
        <taxon>Chromobacteriaceae</taxon>
        <taxon>Paludibacterium</taxon>
    </lineage>
</organism>
<dbReference type="InterPro" id="IPR050682">
    <property type="entry name" value="ModA/WtpA"/>
</dbReference>
<dbReference type="PANTHER" id="PTHR30632:SF14">
    <property type="entry name" value="TUNGSTATE_MOLYBDATE_CHROMATE-BINDING PROTEIN MODA"/>
    <property type="match status" value="1"/>
</dbReference>
<feature type="binding site" evidence="4">
    <location>
        <position position="163"/>
    </location>
    <ligand>
        <name>molybdate</name>
        <dbReference type="ChEBI" id="CHEBI:36264"/>
    </ligand>
</feature>
<dbReference type="GO" id="GO:0015689">
    <property type="term" value="P:molybdate ion transport"/>
    <property type="evidence" value="ECO:0007669"/>
    <property type="project" value="InterPro"/>
</dbReference>
<evidence type="ECO:0000256" key="4">
    <source>
        <dbReference type="PIRSR" id="PIRSR004846-1"/>
    </source>
</evidence>
<evidence type="ECO:0000256" key="3">
    <source>
        <dbReference type="ARBA" id="ARBA00022729"/>
    </source>
</evidence>
<keyword evidence="2 4" id="KW-0479">Metal-binding</keyword>
<protein>
    <submittedName>
        <fullName evidence="6">Molybdate transport system substrate-binding protein</fullName>
    </submittedName>
</protein>